<gene>
    <name evidence="1" type="ORF">GHYDROH2_30860</name>
</gene>
<dbReference type="AlphaFoldDB" id="A0A9W6LE25"/>
<evidence type="ECO:0000313" key="2">
    <source>
        <dbReference type="Proteomes" id="UP001144352"/>
    </source>
</evidence>
<dbReference type="InterPro" id="IPR056955">
    <property type="entry name" value="ORC-CDC6-like"/>
</dbReference>
<dbReference type="Pfam" id="PF24389">
    <property type="entry name" value="ORC-CDC6-like"/>
    <property type="match status" value="1"/>
</dbReference>
<protein>
    <submittedName>
        <fullName evidence="1">Uncharacterized protein</fullName>
    </submittedName>
</protein>
<dbReference type="Proteomes" id="UP001144352">
    <property type="component" value="Unassembled WGS sequence"/>
</dbReference>
<reference evidence="1" key="1">
    <citation type="submission" date="2022-12" db="EMBL/GenBank/DDBJ databases">
        <title>Reference genome sequencing for broad-spectrum identification of bacterial and archaeal isolates by mass spectrometry.</title>
        <authorList>
            <person name="Sekiguchi Y."/>
            <person name="Tourlousse D.M."/>
        </authorList>
    </citation>
    <scope>NUCLEOTIDE SEQUENCE</scope>
    <source>
        <strain evidence="1">H2</strain>
    </source>
</reference>
<evidence type="ECO:0000313" key="1">
    <source>
        <dbReference type="EMBL" id="GLI39585.1"/>
    </source>
</evidence>
<sequence>MANPFEKRATEYLRDDAAFLSVVTPEPLHTFFERHAKDGTLYDRLCTVIGTPGSGKTTIATLLQYKTVETLRNSPNIAEYKALIHALTKCGIVKDNKTQILGCRLPLESEYREFWELPYKDEIKLGLLKSFLQSRAIIAWMKNLQENRRYDLANVKIIYRDQADVAADSIGGQNALDVFEKAKSVERAIYEISAALIAPKESSLKDDAIAPYHPFDAIDHFVVNYGANPAQVLKPLVMLDDAHTLHRSQLIAVGSWLARREMKIGRWLLMRLDAQTPETVLTEGFGKDSGIVSESEIKKSREITYIWLQSSIDRRKQREDFRKMARSMADKYLRLMPVFTRQGISRFSDILNTGVSEISESKYIELSRKIDRTQKNLGISNLRRKTFESEIDNYFNNSETTDKGRDVKLALLSIIMHRYANRVPQESLFQLEPVDPEPNKPIKIKAGLADGARVYLMHNYNRPYYFGVDAICDGSSDNAELFLQLSGRLVEAAETRIIKSPNGSAALPPAYQHKLLVERAQEMMDEWSFPLYGEVKSLCKTIAKHCVEKSLEPNAPLDGGANAYGILQDEFDTIPEKFPELAKVIKFAVAYNAISLKPKYSTKHKEWCLVELTGPVLMVSGLTMNRGGFLEKTVADLLDAIERKQL</sequence>
<accession>A0A9W6LE25</accession>
<dbReference type="RefSeq" id="WP_214187516.1">
    <property type="nucleotide sequence ID" value="NZ_BSDS01000002.1"/>
</dbReference>
<dbReference type="EMBL" id="BSDS01000002">
    <property type="protein sequence ID" value="GLI39585.1"/>
    <property type="molecule type" value="Genomic_DNA"/>
</dbReference>
<organism evidence="1 2">
    <name type="scientific">Geobacter hydrogenophilus</name>
    <dbReference type="NCBI Taxonomy" id="40983"/>
    <lineage>
        <taxon>Bacteria</taxon>
        <taxon>Pseudomonadati</taxon>
        <taxon>Thermodesulfobacteriota</taxon>
        <taxon>Desulfuromonadia</taxon>
        <taxon>Geobacterales</taxon>
        <taxon>Geobacteraceae</taxon>
        <taxon>Geobacter</taxon>
    </lineage>
</organism>
<comment type="caution">
    <text evidence="1">The sequence shown here is derived from an EMBL/GenBank/DDBJ whole genome shotgun (WGS) entry which is preliminary data.</text>
</comment>
<keyword evidence="2" id="KW-1185">Reference proteome</keyword>
<name>A0A9W6LE25_9BACT</name>
<proteinExistence type="predicted"/>